<feature type="chain" id="PRO_5034033345" description="Cyanovirin-N domain-containing protein" evidence="1">
    <location>
        <begin position="17"/>
        <end position="141"/>
    </location>
</feature>
<dbReference type="Proteomes" id="UP000613401">
    <property type="component" value="Unassembled WGS sequence"/>
</dbReference>
<name>A0A8H4C5W1_COLGL</name>
<comment type="caution">
    <text evidence="3">The sequence shown here is derived from an EMBL/GenBank/DDBJ whole genome shotgun (WGS) entry which is preliminary data.</text>
</comment>
<organism evidence="3 4">
    <name type="scientific">Colletotrichum gloeosporioides</name>
    <name type="common">Anthracnose fungus</name>
    <name type="synonym">Glomerella cingulata</name>
    <dbReference type="NCBI Taxonomy" id="474922"/>
    <lineage>
        <taxon>Eukaryota</taxon>
        <taxon>Fungi</taxon>
        <taxon>Dikarya</taxon>
        <taxon>Ascomycota</taxon>
        <taxon>Pezizomycotina</taxon>
        <taxon>Sordariomycetes</taxon>
        <taxon>Hypocreomycetidae</taxon>
        <taxon>Glomerellales</taxon>
        <taxon>Glomerellaceae</taxon>
        <taxon>Colletotrichum</taxon>
        <taxon>Colletotrichum gloeosporioides species complex</taxon>
    </lineage>
</organism>
<dbReference type="EMBL" id="WVTB01000109">
    <property type="protein sequence ID" value="KAF3797742.1"/>
    <property type="molecule type" value="Genomic_DNA"/>
</dbReference>
<dbReference type="SMART" id="SM01111">
    <property type="entry name" value="CVNH"/>
    <property type="match status" value="1"/>
</dbReference>
<evidence type="ECO:0000256" key="1">
    <source>
        <dbReference type="SAM" id="SignalP"/>
    </source>
</evidence>
<reference evidence="3" key="1">
    <citation type="journal article" date="2020" name="Phytopathology">
        <title>Genome sequence and comparative analysis of Colletotrichum gloeosporioides isolated from Liriodendron leaves.</title>
        <authorList>
            <person name="Fu F.F."/>
            <person name="Hao Z."/>
            <person name="Wang P."/>
            <person name="Lu Y."/>
            <person name="Xue L.J."/>
            <person name="Wei G."/>
            <person name="Tian Y."/>
            <person name="Baishi H."/>
            <person name="Xu H."/>
            <person name="Shi J."/>
            <person name="Cheng T."/>
            <person name="Wang G."/>
            <person name="Yi Y."/>
            <person name="Chen J."/>
        </authorList>
    </citation>
    <scope>NUCLEOTIDE SEQUENCE</scope>
    <source>
        <strain evidence="3">Lc1</strain>
    </source>
</reference>
<dbReference type="GeneID" id="69021751"/>
<feature type="signal peptide" evidence="1">
    <location>
        <begin position="1"/>
        <end position="16"/>
    </location>
</feature>
<dbReference type="Pfam" id="PF08881">
    <property type="entry name" value="CVNH"/>
    <property type="match status" value="1"/>
</dbReference>
<dbReference type="Gene3D" id="2.30.60.10">
    <property type="entry name" value="Cyanovirin-N"/>
    <property type="match status" value="1"/>
</dbReference>
<dbReference type="RefSeq" id="XP_045256906.1">
    <property type="nucleotide sequence ID" value="XM_045414465.1"/>
</dbReference>
<gene>
    <name evidence="3" type="ORF">GCG54_00014642</name>
</gene>
<reference evidence="3" key="2">
    <citation type="submission" date="2020-03" db="EMBL/GenBank/DDBJ databases">
        <authorList>
            <person name="Fu F.-F."/>
            <person name="Chen J."/>
        </authorList>
    </citation>
    <scope>NUCLEOTIDE SEQUENCE</scope>
    <source>
        <strain evidence="3">Lc1</strain>
    </source>
</reference>
<feature type="domain" description="Cyanovirin-N" evidence="2">
    <location>
        <begin position="25"/>
        <end position="132"/>
    </location>
</feature>
<dbReference type="InterPro" id="IPR036673">
    <property type="entry name" value="Cyanovirin-N_sf"/>
</dbReference>
<evidence type="ECO:0000313" key="3">
    <source>
        <dbReference type="EMBL" id="KAF3797742.1"/>
    </source>
</evidence>
<keyword evidence="4" id="KW-1185">Reference proteome</keyword>
<dbReference type="AlphaFoldDB" id="A0A8H4C5W1"/>
<dbReference type="InterPro" id="IPR011058">
    <property type="entry name" value="Cyanovirin-N"/>
</dbReference>
<accession>A0A8H4C5W1</accession>
<evidence type="ECO:0000313" key="4">
    <source>
        <dbReference type="Proteomes" id="UP000613401"/>
    </source>
</evidence>
<evidence type="ECO:0000259" key="2">
    <source>
        <dbReference type="SMART" id="SM01111"/>
    </source>
</evidence>
<keyword evidence="1" id="KW-0732">Signal</keyword>
<proteinExistence type="predicted"/>
<sequence>MKLTSIIATLIVAVAAVPGDPTGHWFKRTCENIELKANRGRRDGSFYVDLYANCHPKSGDKVANRMELDKCLGNLNGDLAWRQNGGFDYQCSGCQIIDTERDKLIMQCDCNLKRTTINLNLGIRNEDGVLWCSYQSASRLS</sequence>
<dbReference type="SUPFAM" id="SSF51322">
    <property type="entry name" value="Cyanovirin-N"/>
    <property type="match status" value="1"/>
</dbReference>
<protein>
    <recommendedName>
        <fullName evidence="2">Cyanovirin-N domain-containing protein</fullName>
    </recommendedName>
</protein>